<dbReference type="RefSeq" id="WP_343937584.1">
    <property type="nucleotide sequence ID" value="NZ_BAAABU010000021.1"/>
</dbReference>
<evidence type="ECO:0008006" key="3">
    <source>
        <dbReference type="Google" id="ProtNLM"/>
    </source>
</evidence>
<proteinExistence type="predicted"/>
<gene>
    <name evidence="1" type="ORF">GCM10010492_62020</name>
</gene>
<keyword evidence="2" id="KW-1185">Reference proteome</keyword>
<dbReference type="EMBL" id="BAAABU010000021">
    <property type="protein sequence ID" value="GAA0252990.1"/>
    <property type="molecule type" value="Genomic_DNA"/>
</dbReference>
<reference evidence="2" key="1">
    <citation type="journal article" date="2019" name="Int. J. Syst. Evol. Microbiol.">
        <title>The Global Catalogue of Microorganisms (GCM) 10K type strain sequencing project: providing services to taxonomists for standard genome sequencing and annotation.</title>
        <authorList>
            <consortium name="The Broad Institute Genomics Platform"/>
            <consortium name="The Broad Institute Genome Sequencing Center for Infectious Disease"/>
            <person name="Wu L."/>
            <person name="Ma J."/>
        </authorList>
    </citation>
    <scope>NUCLEOTIDE SEQUENCE [LARGE SCALE GENOMIC DNA]</scope>
    <source>
        <strain evidence="2">JCM 3380</strain>
    </source>
</reference>
<organism evidence="1 2">
    <name type="scientific">Saccharothrix mutabilis subsp. mutabilis</name>
    <dbReference type="NCBI Taxonomy" id="66855"/>
    <lineage>
        <taxon>Bacteria</taxon>
        <taxon>Bacillati</taxon>
        <taxon>Actinomycetota</taxon>
        <taxon>Actinomycetes</taxon>
        <taxon>Pseudonocardiales</taxon>
        <taxon>Pseudonocardiaceae</taxon>
        <taxon>Saccharothrix</taxon>
    </lineage>
</organism>
<dbReference type="Gene3D" id="3.40.630.30">
    <property type="match status" value="1"/>
</dbReference>
<evidence type="ECO:0000313" key="2">
    <source>
        <dbReference type="Proteomes" id="UP001500416"/>
    </source>
</evidence>
<accession>A0ABP3E5D9</accession>
<dbReference type="Proteomes" id="UP001500416">
    <property type="component" value="Unassembled WGS sequence"/>
</dbReference>
<evidence type="ECO:0000313" key="1">
    <source>
        <dbReference type="EMBL" id="GAA0252990.1"/>
    </source>
</evidence>
<name>A0ABP3E5D9_9PSEU</name>
<comment type="caution">
    <text evidence="1">The sequence shown here is derived from an EMBL/GenBank/DDBJ whole genome shotgun (WGS) entry which is preliminary data.</text>
</comment>
<protein>
    <recommendedName>
        <fullName evidence="3">N-acetyltransferase domain-containing protein</fullName>
    </recommendedName>
</protein>
<sequence>MTMTTRLDVRDLPWRDTWRAARLLAQAYREGVIWDSIARIPPWRKQVALTLLYLAELVICRWDNGFVLAAVRGRRLDGVLVCYRHGERPTPWWGWALRSIACVVAGPRAVVRGVRLSNDLDRLKPREPHVWYAVLGRRDDSPGVGYVLLRAGQKRADSLGLPGYLETSAGDEQVRINEMLGWTSRDHYVLRNGKVVRTMWRDCPVAS</sequence>